<keyword evidence="2" id="KW-1185">Reference proteome</keyword>
<dbReference type="Proteomes" id="UP000565286">
    <property type="component" value="Unassembled WGS sequence"/>
</dbReference>
<gene>
    <name evidence="1" type="ORF">GGQ73_004281</name>
</gene>
<evidence type="ECO:0000313" key="2">
    <source>
        <dbReference type="Proteomes" id="UP000565286"/>
    </source>
</evidence>
<proteinExistence type="predicted"/>
<reference evidence="1 2" key="1">
    <citation type="submission" date="2020-08" db="EMBL/GenBank/DDBJ databases">
        <title>Genomic Encyclopedia of Type Strains, Phase IV (KMG-IV): sequencing the most valuable type-strain genomes for metagenomic binning, comparative biology and taxonomic classification.</title>
        <authorList>
            <person name="Goeker M."/>
        </authorList>
    </citation>
    <scope>NUCLEOTIDE SEQUENCE [LARGE SCALE GENOMIC DNA]</scope>
    <source>
        <strain evidence="1 2">DSM 26438</strain>
    </source>
</reference>
<sequence>MGEVLFFDEVLGDCREELLLVEASGVEGCAEGAGEMIAGGGKHDAAGDVGAIYTVEEGAILSELQFGG</sequence>
<dbReference type="EMBL" id="JACIDV010000016">
    <property type="protein sequence ID" value="MBB3948305.1"/>
    <property type="molecule type" value="Genomic_DNA"/>
</dbReference>
<evidence type="ECO:0000313" key="1">
    <source>
        <dbReference type="EMBL" id="MBB3948305.1"/>
    </source>
</evidence>
<accession>A0A7W6G3X6</accession>
<protein>
    <submittedName>
        <fullName evidence="1">Uncharacterized protein</fullName>
    </submittedName>
</protein>
<name>A0A7W6G3X6_9HYPH</name>
<organism evidence="1 2">
    <name type="scientific">Rhizobium skierniewicense</name>
    <dbReference type="NCBI Taxonomy" id="984260"/>
    <lineage>
        <taxon>Bacteria</taxon>
        <taxon>Pseudomonadati</taxon>
        <taxon>Pseudomonadota</taxon>
        <taxon>Alphaproteobacteria</taxon>
        <taxon>Hyphomicrobiales</taxon>
        <taxon>Rhizobiaceae</taxon>
        <taxon>Rhizobium/Agrobacterium group</taxon>
        <taxon>Rhizobium</taxon>
    </lineage>
</organism>
<comment type="caution">
    <text evidence="1">The sequence shown here is derived from an EMBL/GenBank/DDBJ whole genome shotgun (WGS) entry which is preliminary data.</text>
</comment>
<dbReference type="AlphaFoldDB" id="A0A7W6G3X6"/>